<evidence type="ECO:0000259" key="6">
    <source>
        <dbReference type="Pfam" id="PF13193"/>
    </source>
</evidence>
<feature type="domain" description="AMP-dependent synthetase/ligase" evidence="5">
    <location>
        <begin position="7"/>
        <end position="187"/>
    </location>
</feature>
<dbReference type="InterPro" id="IPR042099">
    <property type="entry name" value="ANL_N_sf"/>
</dbReference>
<evidence type="ECO:0000313" key="7">
    <source>
        <dbReference type="EMBL" id="KAL1869530.1"/>
    </source>
</evidence>
<evidence type="ECO:0000256" key="4">
    <source>
        <dbReference type="ARBA" id="ARBA00022840"/>
    </source>
</evidence>
<keyword evidence="2 7" id="KW-0436">Ligase</keyword>
<comment type="caution">
    <text evidence="7">The sequence shown here is derived from an EMBL/GenBank/DDBJ whole genome shotgun (WGS) entry which is preliminary data.</text>
</comment>
<protein>
    <recommendedName>
        <fullName evidence="1">acetate--CoA ligase</fullName>
        <ecNumber evidence="1">6.2.1.1</ecNumber>
    </recommendedName>
</protein>
<dbReference type="Gene3D" id="3.40.50.12780">
    <property type="entry name" value="N-terminal domain of ligase-like"/>
    <property type="match status" value="1"/>
</dbReference>
<dbReference type="EMBL" id="JAVDPF010000034">
    <property type="protein sequence ID" value="KAL1869530.1"/>
    <property type="molecule type" value="Genomic_DNA"/>
</dbReference>
<evidence type="ECO:0000313" key="8">
    <source>
        <dbReference type="Proteomes" id="UP001583193"/>
    </source>
</evidence>
<dbReference type="InterPro" id="IPR045851">
    <property type="entry name" value="AMP-bd_C_sf"/>
</dbReference>
<evidence type="ECO:0000259" key="5">
    <source>
        <dbReference type="Pfam" id="PF00501"/>
    </source>
</evidence>
<dbReference type="Pfam" id="PF00501">
    <property type="entry name" value="AMP-binding"/>
    <property type="match status" value="1"/>
</dbReference>
<dbReference type="InterPro" id="IPR025110">
    <property type="entry name" value="AMP-bd_C"/>
</dbReference>
<dbReference type="EC" id="6.2.1.1" evidence="1"/>
<reference evidence="7 8" key="1">
    <citation type="journal article" date="2024" name="IMA Fungus">
        <title>IMA Genome - F19 : A genome assembly and annotation guide to empower mycologists, including annotated draft genome sequences of Ceratocystis pirilliformis, Diaporthe australafricana, Fusarium ophioides, Paecilomyces lecythidis, and Sporothrix stenoceras.</title>
        <authorList>
            <person name="Aylward J."/>
            <person name="Wilson A.M."/>
            <person name="Visagie C.M."/>
            <person name="Spraker J."/>
            <person name="Barnes I."/>
            <person name="Buitendag C."/>
            <person name="Ceriani C."/>
            <person name="Del Mar Angel L."/>
            <person name="du Plessis D."/>
            <person name="Fuchs T."/>
            <person name="Gasser K."/>
            <person name="Kramer D."/>
            <person name="Li W."/>
            <person name="Munsamy K."/>
            <person name="Piso A."/>
            <person name="Price J.L."/>
            <person name="Sonnekus B."/>
            <person name="Thomas C."/>
            <person name="van der Nest A."/>
            <person name="van Dijk A."/>
            <person name="van Heerden A."/>
            <person name="van Vuuren N."/>
            <person name="Yilmaz N."/>
            <person name="Duong T.A."/>
            <person name="van der Merwe N.A."/>
            <person name="Wingfield M.J."/>
            <person name="Wingfield B.D."/>
        </authorList>
    </citation>
    <scope>NUCLEOTIDE SEQUENCE [LARGE SCALE GENOMIC DNA]</scope>
    <source>
        <strain evidence="7 8">CMW 18167</strain>
    </source>
</reference>
<feature type="domain" description="AMP-binding enzyme C-terminal" evidence="6">
    <location>
        <begin position="248"/>
        <end position="324"/>
    </location>
</feature>
<evidence type="ECO:0000256" key="1">
    <source>
        <dbReference type="ARBA" id="ARBA00013275"/>
    </source>
</evidence>
<dbReference type="GO" id="GO:0003987">
    <property type="term" value="F:acetate-CoA ligase activity"/>
    <property type="evidence" value="ECO:0007669"/>
    <property type="project" value="UniProtKB-EC"/>
</dbReference>
<evidence type="ECO:0000256" key="3">
    <source>
        <dbReference type="ARBA" id="ARBA00022741"/>
    </source>
</evidence>
<organism evidence="7 8">
    <name type="scientific">Paecilomyces lecythidis</name>
    <dbReference type="NCBI Taxonomy" id="3004212"/>
    <lineage>
        <taxon>Eukaryota</taxon>
        <taxon>Fungi</taxon>
        <taxon>Dikarya</taxon>
        <taxon>Ascomycota</taxon>
        <taxon>Pezizomycotina</taxon>
        <taxon>Eurotiomycetes</taxon>
        <taxon>Eurotiomycetidae</taxon>
        <taxon>Eurotiales</taxon>
        <taxon>Thermoascaceae</taxon>
        <taxon>Paecilomyces</taxon>
    </lineage>
</organism>
<dbReference type="PANTHER" id="PTHR24095">
    <property type="entry name" value="ACETYL-COENZYME A SYNTHETASE"/>
    <property type="match status" value="1"/>
</dbReference>
<dbReference type="SUPFAM" id="SSF56801">
    <property type="entry name" value="Acetyl-CoA synthetase-like"/>
    <property type="match status" value="1"/>
</dbReference>
<keyword evidence="3" id="KW-0547">Nucleotide-binding</keyword>
<dbReference type="Gene3D" id="3.30.300.30">
    <property type="match status" value="1"/>
</dbReference>
<dbReference type="InterPro" id="IPR000873">
    <property type="entry name" value="AMP-dep_synth/lig_dom"/>
</dbReference>
<sequence length="342" mass="38060">MTGKYVFDIHQEDRFFCAGDIGWITGHTYVVYAPLLLGCATVVFESTPVYPSCLRYWNVMEKYGVTQFYAAPTALRLLKRATTEIQAIDFDLSHLRVLGSVGEPIAPEVWKWYYEFMGQERAFVTDTYWQTETGSHVIASLPGVTPMKPGSASLPLFGIEPTIVDPVTGKEKKGNGVDGVLVIKQPWPSMARTIRGDHGRYMDSYLNAYKGYYFTGDSAYRDHDGYYWIRGRVDDVINVSGHRLSTAEIEGCLIEHPSVSESAVIGVPDELTGQATYAVICLKSCDVQDVERELVFHVRKSIGPFAAPKKVIIVRDLPKTRSGKILADPSVVDDIIKVVSGQ</sequence>
<evidence type="ECO:0000256" key="2">
    <source>
        <dbReference type="ARBA" id="ARBA00022598"/>
    </source>
</evidence>
<keyword evidence="4" id="KW-0067">ATP-binding</keyword>
<dbReference type="Pfam" id="PF13193">
    <property type="entry name" value="AMP-binding_C"/>
    <property type="match status" value="1"/>
</dbReference>
<name>A0ABR3X0W5_9EURO</name>
<gene>
    <name evidence="7" type="primary">ACS2_2</name>
    <name evidence="7" type="ORF">Plec18167_007828</name>
</gene>
<proteinExistence type="predicted"/>
<accession>A0ABR3X0W5</accession>
<keyword evidence="8" id="KW-1185">Reference proteome</keyword>
<dbReference type="PANTHER" id="PTHR24095:SF14">
    <property type="entry name" value="ACETYL-COENZYME A SYNTHETASE 1"/>
    <property type="match status" value="1"/>
</dbReference>
<dbReference type="Proteomes" id="UP001583193">
    <property type="component" value="Unassembled WGS sequence"/>
</dbReference>